<dbReference type="Pfam" id="PF08676">
    <property type="entry name" value="MutL_C"/>
    <property type="match status" value="1"/>
</dbReference>
<dbReference type="GO" id="GO:0032300">
    <property type="term" value="C:mismatch repair complex"/>
    <property type="evidence" value="ECO:0007669"/>
    <property type="project" value="InterPro"/>
</dbReference>
<dbReference type="GO" id="GO:0016887">
    <property type="term" value="F:ATP hydrolysis activity"/>
    <property type="evidence" value="ECO:0007669"/>
    <property type="project" value="InterPro"/>
</dbReference>
<sequence>VANSLNAHATAIAIRIHTTKCEIQVVDNGVGIPKDMLKHIAKYDAEATIGDQQQVYKLLESNNLTDIRRLADRLMITSRHQYSEETFVKAFEMGFALNLKQVEQRPSRGTTVSIYGFHEMPHKKWDTSTICFLIAAIAVTKLEVSFSIRDEEQKKVVLRIAKPHNSIEVLRTLVGKDLPLNHVWSIQCGPERNSNYHGYVGLSDKNAMQWIFLNHRPIYCPLILKLIKIVFKEKLNLFSDQKSNARDPYDENVFILFFLTFSQKEFMRVTENGKRYIMFYNIQKILNTIKNCAFQCLGEKATVSAVTPYSCKTQLLKQIYLKTEKFVFANDINRCKNVTSSMMKSRMIMLERRKITSTIISTDYFNKQHRSDNIKTANCYIDKKNNDVLNSIQHQIDFTSVNRANLYENKVMKKMHNDVYKTQGNSMNFDITNNSIKSDKIYCGNSNYHTINMISPLSEWSNWTYYTNNKKRDTTRNINIFPENDIRSRQFFERNNNQFDFLPRKLHGLLQHRHVKLTNVKCFNSPNDTIPLAENCQHEQIAVHPCKLKQKLYEFRLSQASLKCIKIINQVNNEFIAAWMTWNEMKILLMIDQHAVHERIRYENLLLRYKVQNENELLAVNLRDPLSLEFPTEMCNLFLRNQILLRKYGISLGSLKENTLLIRTVPQCLVTNNGPYNSEKLLPKICGLLNDVIKNCSTSQTNALPLTIHNAIASEACHGTHYIV</sequence>
<dbReference type="InterPro" id="IPR042121">
    <property type="entry name" value="MutL_C_regsub"/>
</dbReference>
<accession>A0A151X7I4</accession>
<dbReference type="GO" id="GO:0006298">
    <property type="term" value="P:mismatch repair"/>
    <property type="evidence" value="ECO:0007669"/>
    <property type="project" value="InterPro"/>
</dbReference>
<dbReference type="GO" id="GO:0140664">
    <property type="term" value="F:ATP-dependent DNA damage sensor activity"/>
    <property type="evidence" value="ECO:0007669"/>
    <property type="project" value="InterPro"/>
</dbReference>
<dbReference type="Gene3D" id="3.30.1370.100">
    <property type="entry name" value="MutL, C-terminal domain, regulatory subdomain"/>
    <property type="match status" value="1"/>
</dbReference>
<comment type="similarity">
    <text evidence="1">Belongs to the DNA mismatch repair MutL/HexB family.</text>
</comment>
<dbReference type="Gene3D" id="3.30.1540.20">
    <property type="entry name" value="MutL, C-terminal domain, dimerisation subdomain"/>
    <property type="match status" value="1"/>
</dbReference>
<dbReference type="InterPro" id="IPR042120">
    <property type="entry name" value="MutL_C_dimsub"/>
</dbReference>
<keyword evidence="5" id="KW-1185">Reference proteome</keyword>
<dbReference type="SUPFAM" id="SSF54211">
    <property type="entry name" value="Ribosomal protein S5 domain 2-like"/>
    <property type="match status" value="1"/>
</dbReference>
<proteinExistence type="inferred from homology"/>
<name>A0A151X7I4_9HYME</name>
<evidence type="ECO:0000256" key="1">
    <source>
        <dbReference type="ARBA" id="ARBA00006082"/>
    </source>
</evidence>
<gene>
    <name evidence="4" type="ORF">ALC60_04739</name>
</gene>
<dbReference type="InterPro" id="IPR014721">
    <property type="entry name" value="Ribsml_uS5_D2-typ_fold_subgr"/>
</dbReference>
<dbReference type="SUPFAM" id="SSF118116">
    <property type="entry name" value="DNA mismatch repair protein MutL"/>
    <property type="match status" value="1"/>
</dbReference>
<dbReference type="STRING" id="64791.A0A151X7I4"/>
<dbReference type="Proteomes" id="UP000075809">
    <property type="component" value="Unassembled WGS sequence"/>
</dbReference>
<dbReference type="SMART" id="SM00853">
    <property type="entry name" value="MutL_C"/>
    <property type="match status" value="1"/>
</dbReference>
<feature type="domain" description="MutL C-terminal dimerisation" evidence="3">
    <location>
        <begin position="567"/>
        <end position="723"/>
    </location>
</feature>
<dbReference type="SUPFAM" id="SSF55874">
    <property type="entry name" value="ATPase domain of HSP90 chaperone/DNA topoisomerase II/histidine kinase"/>
    <property type="match status" value="1"/>
</dbReference>
<evidence type="ECO:0000313" key="4">
    <source>
        <dbReference type="EMBL" id="KYQ56332.1"/>
    </source>
</evidence>
<dbReference type="InterPro" id="IPR038973">
    <property type="entry name" value="MutL/Mlh/Pms-like"/>
</dbReference>
<dbReference type="InterPro" id="IPR014790">
    <property type="entry name" value="MutL_C"/>
</dbReference>
<dbReference type="InterPro" id="IPR020568">
    <property type="entry name" value="Ribosomal_Su5_D2-typ_SF"/>
</dbReference>
<dbReference type="Gene3D" id="3.30.565.10">
    <property type="entry name" value="Histidine kinase-like ATPase, C-terminal domain"/>
    <property type="match status" value="1"/>
</dbReference>
<reference evidence="4 5" key="1">
    <citation type="submission" date="2015-09" db="EMBL/GenBank/DDBJ databases">
        <title>Trachymyrmex zeteki WGS genome.</title>
        <authorList>
            <person name="Nygaard S."/>
            <person name="Hu H."/>
            <person name="Boomsma J."/>
            <person name="Zhang G."/>
        </authorList>
    </citation>
    <scope>NUCLEOTIDE SEQUENCE [LARGE SCALE GENOMIC DNA]</scope>
    <source>
        <strain evidence="4">Tzet28-1</strain>
        <tissue evidence="4">Whole body</tissue>
    </source>
</reference>
<organism evidence="4 5">
    <name type="scientific">Mycetomoellerius zeteki</name>
    <dbReference type="NCBI Taxonomy" id="64791"/>
    <lineage>
        <taxon>Eukaryota</taxon>
        <taxon>Metazoa</taxon>
        <taxon>Ecdysozoa</taxon>
        <taxon>Arthropoda</taxon>
        <taxon>Hexapoda</taxon>
        <taxon>Insecta</taxon>
        <taxon>Pterygota</taxon>
        <taxon>Neoptera</taxon>
        <taxon>Endopterygota</taxon>
        <taxon>Hymenoptera</taxon>
        <taxon>Apocrita</taxon>
        <taxon>Aculeata</taxon>
        <taxon>Formicoidea</taxon>
        <taxon>Formicidae</taxon>
        <taxon>Myrmicinae</taxon>
        <taxon>Mycetomoellerius</taxon>
    </lineage>
</organism>
<dbReference type="PANTHER" id="PTHR10073">
    <property type="entry name" value="DNA MISMATCH REPAIR PROTEIN MLH, PMS, MUTL"/>
    <property type="match status" value="1"/>
</dbReference>
<evidence type="ECO:0000313" key="5">
    <source>
        <dbReference type="Proteomes" id="UP000075809"/>
    </source>
</evidence>
<evidence type="ECO:0000256" key="2">
    <source>
        <dbReference type="ARBA" id="ARBA00022763"/>
    </source>
</evidence>
<evidence type="ECO:0000259" key="3">
    <source>
        <dbReference type="SMART" id="SM00853"/>
    </source>
</evidence>
<protein>
    <submittedName>
        <fullName evidence="4">DNA mismatch repair protein Mlh3</fullName>
    </submittedName>
</protein>
<dbReference type="PANTHER" id="PTHR10073:SF47">
    <property type="entry name" value="DNA MISMATCH REPAIR PROTEIN MLH3"/>
    <property type="match status" value="1"/>
</dbReference>
<dbReference type="AlphaFoldDB" id="A0A151X7I4"/>
<feature type="non-terminal residue" evidence="4">
    <location>
        <position position="1"/>
    </location>
</feature>
<dbReference type="GO" id="GO:0005524">
    <property type="term" value="F:ATP binding"/>
    <property type="evidence" value="ECO:0007669"/>
    <property type="project" value="InterPro"/>
</dbReference>
<dbReference type="InterPro" id="IPR036890">
    <property type="entry name" value="HATPase_C_sf"/>
</dbReference>
<keyword evidence="2" id="KW-0227">DNA damage</keyword>
<dbReference type="InterPro" id="IPR037198">
    <property type="entry name" value="MutL_C_sf"/>
</dbReference>
<dbReference type="Gene3D" id="3.30.230.10">
    <property type="match status" value="1"/>
</dbReference>
<dbReference type="EMBL" id="KQ982446">
    <property type="protein sequence ID" value="KYQ56332.1"/>
    <property type="molecule type" value="Genomic_DNA"/>
</dbReference>